<dbReference type="Gene3D" id="3.30.300.20">
    <property type="match status" value="1"/>
</dbReference>
<keyword evidence="3" id="KW-1185">Reference proteome</keyword>
<gene>
    <name evidence="2" type="ORF">FFV09_16765</name>
</gene>
<dbReference type="AlphaFoldDB" id="A0A4Y6V0R9"/>
<dbReference type="OrthoDB" id="2242871at2"/>
<reference evidence="2 3" key="1">
    <citation type="submission" date="2019-06" db="EMBL/GenBank/DDBJ databases">
        <title>Saccharibacillus brassicae sp. nov., an endophytic bacterium isolated from Chinese cabbage seeds (Brassica pekinensis).</title>
        <authorList>
            <person name="Jiang L."/>
            <person name="Lee J."/>
            <person name="Kim S.W."/>
        </authorList>
    </citation>
    <scope>NUCLEOTIDE SEQUENCE [LARGE SCALE GENOMIC DNA]</scope>
    <source>
        <strain evidence="3">KCTC 43072 / ATSA2</strain>
    </source>
</reference>
<dbReference type="InterPro" id="IPR036102">
    <property type="entry name" value="OsmC/Ohrsf"/>
</dbReference>
<dbReference type="PANTHER" id="PTHR42830:SF2">
    <property type="entry name" value="OSMC_OHR FAMILY PROTEIN"/>
    <property type="match status" value="1"/>
</dbReference>
<dbReference type="EMBL" id="CP041217">
    <property type="protein sequence ID" value="QDH22350.1"/>
    <property type="molecule type" value="Genomic_DNA"/>
</dbReference>
<protein>
    <submittedName>
        <fullName evidence="2">Osmotically inducible protein OsmC</fullName>
    </submittedName>
</protein>
<dbReference type="Pfam" id="PF02566">
    <property type="entry name" value="OsmC"/>
    <property type="match status" value="1"/>
</dbReference>
<sequence length="151" mass="15671">MNMDQSKTSISTVWNGDRSGQGTIESGSLNAPIAIPQAFGGTGAGTEPKELLLASASACFTMTLVGLLEARKLPAARLAMNSEVSISPEGIMKMIHRPELVLPDGTPDESMQLAERTFEAADRQCSVGNLLKKAGVEIGIEGRVSAGAGAL</sequence>
<dbReference type="InterPro" id="IPR003718">
    <property type="entry name" value="OsmC/Ohr_fam"/>
</dbReference>
<evidence type="ECO:0000256" key="1">
    <source>
        <dbReference type="SAM" id="MobiDB-lite"/>
    </source>
</evidence>
<dbReference type="SUPFAM" id="SSF82784">
    <property type="entry name" value="OsmC-like"/>
    <property type="match status" value="1"/>
</dbReference>
<evidence type="ECO:0000313" key="2">
    <source>
        <dbReference type="EMBL" id="QDH22350.1"/>
    </source>
</evidence>
<evidence type="ECO:0000313" key="3">
    <source>
        <dbReference type="Proteomes" id="UP000316968"/>
    </source>
</evidence>
<feature type="region of interest" description="Disordered" evidence="1">
    <location>
        <begin position="1"/>
        <end position="27"/>
    </location>
</feature>
<name>A0A4Y6V0R9_SACBS</name>
<accession>A0A4Y6V0R9</accession>
<organism evidence="2 3">
    <name type="scientific">Saccharibacillus brassicae</name>
    <dbReference type="NCBI Taxonomy" id="2583377"/>
    <lineage>
        <taxon>Bacteria</taxon>
        <taxon>Bacillati</taxon>
        <taxon>Bacillota</taxon>
        <taxon>Bacilli</taxon>
        <taxon>Bacillales</taxon>
        <taxon>Paenibacillaceae</taxon>
        <taxon>Saccharibacillus</taxon>
    </lineage>
</organism>
<dbReference type="Proteomes" id="UP000316968">
    <property type="component" value="Chromosome"/>
</dbReference>
<dbReference type="PANTHER" id="PTHR42830">
    <property type="entry name" value="OSMOTICALLY INDUCIBLE FAMILY PROTEIN"/>
    <property type="match status" value="1"/>
</dbReference>
<dbReference type="InterPro" id="IPR015946">
    <property type="entry name" value="KH_dom-like_a/b"/>
</dbReference>
<dbReference type="InterPro" id="IPR052707">
    <property type="entry name" value="OsmC_Ohr_Peroxiredoxin"/>
</dbReference>
<proteinExistence type="predicted"/>
<dbReference type="KEGG" id="saca:FFV09_16765"/>